<sequence>MNKILIVDDEQNILNSMRRLLRLKRSEIEFNFALGGSEALKILESSDYTCLVTDLNMPGVSGLELAASAKKSKPEIKVIILSGDSLPNVPDNSNIDAVLSKPCDIEELLRTIKDL</sequence>
<evidence type="ECO:0000313" key="5">
    <source>
        <dbReference type="EMBL" id="MDC7225355.1"/>
    </source>
</evidence>
<evidence type="ECO:0000259" key="4">
    <source>
        <dbReference type="PROSITE" id="PS50110"/>
    </source>
</evidence>
<dbReference type="SMART" id="SM00448">
    <property type="entry name" value="REC"/>
    <property type="match status" value="1"/>
</dbReference>
<dbReference type="AlphaFoldDB" id="A0AAJ1I9X7"/>
<evidence type="ECO:0000256" key="1">
    <source>
        <dbReference type="ARBA" id="ARBA00022553"/>
    </source>
</evidence>
<dbReference type="EMBL" id="JAQQAL010000006">
    <property type="protein sequence ID" value="MDC7225355.1"/>
    <property type="molecule type" value="Genomic_DNA"/>
</dbReference>
<evidence type="ECO:0000256" key="2">
    <source>
        <dbReference type="ARBA" id="ARBA00023012"/>
    </source>
</evidence>
<dbReference type="Gene3D" id="3.40.50.2300">
    <property type="match status" value="1"/>
</dbReference>
<accession>A0AAJ1I9X7</accession>
<proteinExistence type="predicted"/>
<protein>
    <submittedName>
        <fullName evidence="5">Response regulator</fullName>
    </submittedName>
</protein>
<evidence type="ECO:0000256" key="3">
    <source>
        <dbReference type="PROSITE-ProRule" id="PRU00169"/>
    </source>
</evidence>
<organism evidence="5 6">
    <name type="scientific">Candidatus Thalassospirochaeta sargassi</name>
    <dbReference type="NCBI Taxonomy" id="3119039"/>
    <lineage>
        <taxon>Bacteria</taxon>
        <taxon>Pseudomonadati</taxon>
        <taxon>Spirochaetota</taxon>
        <taxon>Spirochaetia</taxon>
        <taxon>Spirochaetales</taxon>
        <taxon>Spirochaetaceae</taxon>
        <taxon>Candidatus Thalassospirochaeta</taxon>
    </lineage>
</organism>
<dbReference type="Proteomes" id="UP001221217">
    <property type="component" value="Unassembled WGS sequence"/>
</dbReference>
<feature type="domain" description="Response regulatory" evidence="4">
    <location>
        <begin position="3"/>
        <end position="115"/>
    </location>
</feature>
<dbReference type="InterPro" id="IPR050595">
    <property type="entry name" value="Bact_response_regulator"/>
</dbReference>
<dbReference type="SUPFAM" id="SSF52172">
    <property type="entry name" value="CheY-like"/>
    <property type="match status" value="1"/>
</dbReference>
<dbReference type="PANTHER" id="PTHR44591">
    <property type="entry name" value="STRESS RESPONSE REGULATOR PROTEIN 1"/>
    <property type="match status" value="1"/>
</dbReference>
<feature type="modified residue" description="4-aspartylphosphate" evidence="3">
    <location>
        <position position="54"/>
    </location>
</feature>
<keyword evidence="2" id="KW-0902">Two-component regulatory system</keyword>
<dbReference type="InterPro" id="IPR011006">
    <property type="entry name" value="CheY-like_superfamily"/>
</dbReference>
<evidence type="ECO:0000313" key="6">
    <source>
        <dbReference type="Proteomes" id="UP001221217"/>
    </source>
</evidence>
<dbReference type="GO" id="GO:0000160">
    <property type="term" value="P:phosphorelay signal transduction system"/>
    <property type="evidence" value="ECO:0007669"/>
    <property type="project" value="UniProtKB-KW"/>
</dbReference>
<dbReference type="InterPro" id="IPR001789">
    <property type="entry name" value="Sig_transdc_resp-reg_receiver"/>
</dbReference>
<name>A0AAJ1I9X7_9SPIO</name>
<dbReference type="PANTHER" id="PTHR44591:SF14">
    <property type="entry name" value="PROTEIN PILG"/>
    <property type="match status" value="1"/>
</dbReference>
<gene>
    <name evidence="5" type="ORF">PQJ61_01175</name>
</gene>
<keyword evidence="1 3" id="KW-0597">Phosphoprotein</keyword>
<dbReference type="PROSITE" id="PS50110">
    <property type="entry name" value="RESPONSE_REGULATORY"/>
    <property type="match status" value="1"/>
</dbReference>
<dbReference type="Pfam" id="PF00072">
    <property type="entry name" value="Response_reg"/>
    <property type="match status" value="1"/>
</dbReference>
<reference evidence="5 6" key="1">
    <citation type="submission" date="2022-12" db="EMBL/GenBank/DDBJ databases">
        <title>Metagenome assembled genome from gulf of manar.</title>
        <authorList>
            <person name="Kohli P."/>
            <person name="Pk S."/>
            <person name="Venkata Ramana C."/>
            <person name="Sasikala C."/>
        </authorList>
    </citation>
    <scope>NUCLEOTIDE SEQUENCE [LARGE SCALE GENOMIC DNA]</scope>
    <source>
        <strain evidence="5">JB008</strain>
    </source>
</reference>
<comment type="caution">
    <text evidence="5">The sequence shown here is derived from an EMBL/GenBank/DDBJ whole genome shotgun (WGS) entry which is preliminary data.</text>
</comment>